<dbReference type="RefSeq" id="WP_224040962.1">
    <property type="nucleotide sequence ID" value="NZ_CAJZAH010000002.1"/>
</dbReference>
<dbReference type="Pfam" id="PF16036">
    <property type="entry name" value="Chalcone_3"/>
    <property type="match status" value="1"/>
</dbReference>
<dbReference type="Proteomes" id="UP000721236">
    <property type="component" value="Unassembled WGS sequence"/>
</dbReference>
<dbReference type="InterPro" id="IPR016087">
    <property type="entry name" value="Chalcone_isomerase"/>
</dbReference>
<evidence type="ECO:0000259" key="2">
    <source>
        <dbReference type="Pfam" id="PF16036"/>
    </source>
</evidence>
<feature type="signal peptide" evidence="1">
    <location>
        <begin position="1"/>
        <end position="22"/>
    </location>
</feature>
<keyword evidence="1" id="KW-0732">Signal</keyword>
<organism evidence="3 4">
    <name type="scientific">Cupriavidus respiraculi</name>
    <dbReference type="NCBI Taxonomy" id="195930"/>
    <lineage>
        <taxon>Bacteria</taxon>
        <taxon>Pseudomonadati</taxon>
        <taxon>Pseudomonadota</taxon>
        <taxon>Betaproteobacteria</taxon>
        <taxon>Burkholderiales</taxon>
        <taxon>Burkholderiaceae</taxon>
        <taxon>Cupriavidus</taxon>
    </lineage>
</organism>
<sequence>MPHRTLQLSAACALAFASLACAAAQPWRADLPQATMTGAGEYRLFGVRIYDASLWSERQPVTMDSPFALQLTYAREISARQLADTSVDEMRRMGAASSDATLEAWRAELQRVLVDVRAGDRLSGVYLPGQGARFYANDRPTGQIADPILARAFFAIWLDPGTRAPGLRARLLGQAR</sequence>
<evidence type="ECO:0000256" key="1">
    <source>
        <dbReference type="SAM" id="SignalP"/>
    </source>
</evidence>
<proteinExistence type="predicted"/>
<feature type="domain" description="Chalcone isomerase" evidence="2">
    <location>
        <begin position="36"/>
        <end position="173"/>
    </location>
</feature>
<name>A0ABN7YCR6_9BURK</name>
<protein>
    <recommendedName>
        <fullName evidence="2">Chalcone isomerase domain-containing protein</fullName>
    </recommendedName>
</protein>
<comment type="caution">
    <text evidence="3">The sequence shown here is derived from an EMBL/GenBank/DDBJ whole genome shotgun (WGS) entry which is preliminary data.</text>
</comment>
<accession>A0ABN7YCR6</accession>
<reference evidence="3 4" key="1">
    <citation type="submission" date="2021-08" db="EMBL/GenBank/DDBJ databases">
        <authorList>
            <person name="Peeters C."/>
        </authorList>
    </citation>
    <scope>NUCLEOTIDE SEQUENCE [LARGE SCALE GENOMIC DNA]</scope>
    <source>
        <strain evidence="3 4">LMG 21510</strain>
    </source>
</reference>
<feature type="chain" id="PRO_5046845233" description="Chalcone isomerase domain-containing protein" evidence="1">
    <location>
        <begin position="23"/>
        <end position="176"/>
    </location>
</feature>
<evidence type="ECO:0000313" key="4">
    <source>
        <dbReference type="Proteomes" id="UP000721236"/>
    </source>
</evidence>
<dbReference type="EMBL" id="CAJZAH010000002">
    <property type="protein sequence ID" value="CAG9171245.1"/>
    <property type="molecule type" value="Genomic_DNA"/>
</dbReference>
<dbReference type="PROSITE" id="PS51257">
    <property type="entry name" value="PROKAR_LIPOPROTEIN"/>
    <property type="match status" value="1"/>
</dbReference>
<gene>
    <name evidence="3" type="ORF">LMG21510_01586</name>
</gene>
<evidence type="ECO:0000313" key="3">
    <source>
        <dbReference type="EMBL" id="CAG9171245.1"/>
    </source>
</evidence>
<keyword evidence="4" id="KW-1185">Reference proteome</keyword>